<evidence type="ECO:0000313" key="1">
    <source>
        <dbReference type="EMBL" id="CAB4724180.1"/>
    </source>
</evidence>
<dbReference type="EMBL" id="CAEZYR010000001">
    <property type="protein sequence ID" value="CAB4724180.1"/>
    <property type="molecule type" value="Genomic_DNA"/>
</dbReference>
<proteinExistence type="predicted"/>
<name>A0A6J7A8M3_9ZZZZ</name>
<dbReference type="AlphaFoldDB" id="A0A6J7A8M3"/>
<gene>
    <name evidence="1" type="ORF">UFOPK2754_00018</name>
    <name evidence="2" type="ORF">UFOPK3139_01237</name>
    <name evidence="3" type="ORF">UFOPK3543_03140</name>
    <name evidence="4" type="ORF">UFOPK3967_01710</name>
</gene>
<reference evidence="2" key="1">
    <citation type="submission" date="2020-05" db="EMBL/GenBank/DDBJ databases">
        <authorList>
            <person name="Chiriac C."/>
            <person name="Salcher M."/>
            <person name="Ghai R."/>
            <person name="Kavagutti S V."/>
        </authorList>
    </citation>
    <scope>NUCLEOTIDE SEQUENCE</scope>
</reference>
<accession>A0A6J7A8M3</accession>
<protein>
    <submittedName>
        <fullName evidence="2">Unannotated protein</fullName>
    </submittedName>
</protein>
<evidence type="ECO:0000313" key="4">
    <source>
        <dbReference type="EMBL" id="CAB5002379.1"/>
    </source>
</evidence>
<sequence length="63" mass="7312">MSRPLRFEHFQWLGDKRTQVVYDLDAVIDSSVIDELIASEQYAAFGPDTLAEARNRGYRHRSI</sequence>
<evidence type="ECO:0000313" key="2">
    <source>
        <dbReference type="EMBL" id="CAB4828739.1"/>
    </source>
</evidence>
<organism evidence="2">
    <name type="scientific">freshwater metagenome</name>
    <dbReference type="NCBI Taxonomy" id="449393"/>
    <lineage>
        <taxon>unclassified sequences</taxon>
        <taxon>metagenomes</taxon>
        <taxon>ecological metagenomes</taxon>
    </lineage>
</organism>
<dbReference type="EMBL" id="CAFBMH010000211">
    <property type="protein sequence ID" value="CAB4939139.1"/>
    <property type="molecule type" value="Genomic_DNA"/>
</dbReference>
<evidence type="ECO:0000313" key="3">
    <source>
        <dbReference type="EMBL" id="CAB4939139.1"/>
    </source>
</evidence>
<dbReference type="EMBL" id="CAFABA010000043">
    <property type="protein sequence ID" value="CAB4828739.1"/>
    <property type="molecule type" value="Genomic_DNA"/>
</dbReference>
<dbReference type="EMBL" id="CAFBOS010000105">
    <property type="protein sequence ID" value="CAB5002379.1"/>
    <property type="molecule type" value="Genomic_DNA"/>
</dbReference>